<proteinExistence type="predicted"/>
<feature type="chain" id="PRO_5046561774" description="Lipoprotein" evidence="1">
    <location>
        <begin position="22"/>
        <end position="199"/>
    </location>
</feature>
<keyword evidence="1" id="KW-0732">Signal</keyword>
<dbReference type="EMBL" id="MLAA01000035">
    <property type="protein sequence ID" value="OOF68263.1"/>
    <property type="molecule type" value="Genomic_DNA"/>
</dbReference>
<name>A0ABX3KX12_9PAST</name>
<dbReference type="RefSeq" id="WP_077463807.1">
    <property type="nucleotide sequence ID" value="NZ_MLAA01000035.1"/>
</dbReference>
<reference evidence="2 3" key="1">
    <citation type="submission" date="2016-10" db="EMBL/GenBank/DDBJ databases">
        <title>Rodentibacter gen. nov. and new species.</title>
        <authorList>
            <person name="Christensen H."/>
        </authorList>
    </citation>
    <scope>NUCLEOTIDE SEQUENCE [LARGE SCALE GENOMIC DNA]</scope>
    <source>
        <strain evidence="2 3">1998236014</strain>
    </source>
</reference>
<protein>
    <recommendedName>
        <fullName evidence="4">Lipoprotein</fullName>
    </recommendedName>
</protein>
<evidence type="ECO:0008006" key="4">
    <source>
        <dbReference type="Google" id="ProtNLM"/>
    </source>
</evidence>
<keyword evidence="3" id="KW-1185">Reference proteome</keyword>
<evidence type="ECO:0000313" key="2">
    <source>
        <dbReference type="EMBL" id="OOF68263.1"/>
    </source>
</evidence>
<evidence type="ECO:0000256" key="1">
    <source>
        <dbReference type="SAM" id="SignalP"/>
    </source>
</evidence>
<dbReference type="PROSITE" id="PS51257">
    <property type="entry name" value="PROKAR_LIPOPROTEIN"/>
    <property type="match status" value="1"/>
</dbReference>
<dbReference type="Proteomes" id="UP000188820">
    <property type="component" value="Unassembled WGS sequence"/>
</dbReference>
<sequence>MRKLIFLSLLTLIISGCSARAILVNKKVDYDPTTEARIRVYQTNGNKTNRILSDTSCQDQKNIPAKARSKNPFNRENIHNGLAKRTLKNISIGMPMTERAENALKRSSFFDTDSFEEYVIEANKLALARSSYFSDIGHLQTICNLGAEFLPKAGKDYEFSYIVNGSFCQIIINELISIDKSSSQTKAILGELVPLKKCN</sequence>
<accession>A0ABX3KX12</accession>
<gene>
    <name evidence="2" type="ORF">BKG89_07850</name>
</gene>
<organism evidence="2 3">
    <name type="scientific">Rodentibacter caecimuris</name>
    <dbReference type="NCBI Taxonomy" id="1796644"/>
    <lineage>
        <taxon>Bacteria</taxon>
        <taxon>Pseudomonadati</taxon>
        <taxon>Pseudomonadota</taxon>
        <taxon>Gammaproteobacteria</taxon>
        <taxon>Pasteurellales</taxon>
        <taxon>Pasteurellaceae</taxon>
        <taxon>Rodentibacter</taxon>
    </lineage>
</organism>
<comment type="caution">
    <text evidence="2">The sequence shown here is derived from an EMBL/GenBank/DDBJ whole genome shotgun (WGS) entry which is preliminary data.</text>
</comment>
<evidence type="ECO:0000313" key="3">
    <source>
        <dbReference type="Proteomes" id="UP000188820"/>
    </source>
</evidence>
<feature type="signal peptide" evidence="1">
    <location>
        <begin position="1"/>
        <end position="21"/>
    </location>
</feature>